<dbReference type="EMBL" id="CP049616">
    <property type="protein sequence ID" value="QII44574.1"/>
    <property type="molecule type" value="Genomic_DNA"/>
</dbReference>
<reference evidence="2 3" key="1">
    <citation type="submission" date="2020-02" db="EMBL/GenBank/DDBJ databases">
        <title>Complete genome of Muricauda sp. 501str8.</title>
        <authorList>
            <person name="Dong B."/>
            <person name="Zhu S."/>
            <person name="Yang J."/>
            <person name="Chen J."/>
        </authorList>
    </citation>
    <scope>NUCLEOTIDE SEQUENCE [LARGE SCALE GENOMIC DNA]</scope>
    <source>
        <strain evidence="2 3">501str8</strain>
    </source>
</reference>
<gene>
    <name evidence="2" type="ORF">GVT53_07750</name>
</gene>
<sequence length="644" mass="73310">MIQPSKKRLFPVLLFLVFSALAFGQDRKTYEGPLQVGPYSGKALYQFVISDLDTIYDGDFQLQQSNLETLVENEDTSFRFSGGFDKGEANGPWEFEFGEYKTNSQSQVVGYEYRVLVSGVQQIGEGNLVDGKPDGTWTYTINQIKDSEIEKIVFKSSISFDEGVPRQNFQIENDSSVLVGRFLRDGLAHDEWSFYGTEAVEELEDWFFEDGLLRTVKIKSEGKSQEINVFAQNPSNYKTVTLDEGYLTLLKTVVQLESRESQIVRLLDQNMGYYQKVNSVLDHLGTSDFKTNMKVRVPHYPLDSVQDQTLDKIVSEYGAASKMSTTILKNSHLNIVKRTDPEALFYYNAAKKINSDFLVPLSTLVAHRELGIIQYQEIPELLKRLWPNGKPGPEIIAVADEEGNTRVFSLPSSKEFEYESNDLLAVEALATYAKMSLEFIKGSLASRLTNEEQLQMLNGLEEELIELNNDLEQELDSVPGLSSEYKGALKQLKNVADSSLTNYADLKKPDEKLEYGKRAKTCLAQLSNFAVNIKKLPQHIATIEKEYTNAVWNPFMANVMEEDVKKRIVSAYKDILIPYFIKTATEELTCDNIATLNEQMMNTHQSILDLRNKDTRKLERKLRREKRPKEVLALILEQSTLKNQ</sequence>
<proteinExistence type="predicted"/>
<name>A0A6G7J1Z2_9FLAO</name>
<feature type="coiled-coil region" evidence="1">
    <location>
        <begin position="450"/>
        <end position="477"/>
    </location>
</feature>
<protein>
    <submittedName>
        <fullName evidence="2">Uncharacterized protein</fullName>
    </submittedName>
</protein>
<evidence type="ECO:0000313" key="2">
    <source>
        <dbReference type="EMBL" id="QII44574.1"/>
    </source>
</evidence>
<dbReference type="AlphaFoldDB" id="A0A6G7J1Z2"/>
<dbReference type="RefSeq" id="WP_166248108.1">
    <property type="nucleotide sequence ID" value="NZ_CP049616.1"/>
</dbReference>
<evidence type="ECO:0000256" key="1">
    <source>
        <dbReference type="SAM" id="Coils"/>
    </source>
</evidence>
<keyword evidence="1" id="KW-0175">Coiled coil</keyword>
<organism evidence="2 3">
    <name type="scientific">Flagellimonas oceani</name>
    <dbReference type="NCBI Taxonomy" id="2698672"/>
    <lineage>
        <taxon>Bacteria</taxon>
        <taxon>Pseudomonadati</taxon>
        <taxon>Bacteroidota</taxon>
        <taxon>Flavobacteriia</taxon>
        <taxon>Flavobacteriales</taxon>
        <taxon>Flavobacteriaceae</taxon>
        <taxon>Flagellimonas</taxon>
    </lineage>
</organism>
<dbReference type="Proteomes" id="UP000502928">
    <property type="component" value="Chromosome"/>
</dbReference>
<accession>A0A6G7J1Z2</accession>
<keyword evidence="3" id="KW-1185">Reference proteome</keyword>
<dbReference type="KEGG" id="mut:GVT53_07750"/>
<evidence type="ECO:0000313" key="3">
    <source>
        <dbReference type="Proteomes" id="UP000502928"/>
    </source>
</evidence>